<keyword evidence="2" id="KW-1185">Reference proteome</keyword>
<organism evidence="1 2">
    <name type="scientific">Canavalia gladiata</name>
    <name type="common">Sword bean</name>
    <name type="synonym">Dolichos gladiatus</name>
    <dbReference type="NCBI Taxonomy" id="3824"/>
    <lineage>
        <taxon>Eukaryota</taxon>
        <taxon>Viridiplantae</taxon>
        <taxon>Streptophyta</taxon>
        <taxon>Embryophyta</taxon>
        <taxon>Tracheophyta</taxon>
        <taxon>Spermatophyta</taxon>
        <taxon>Magnoliopsida</taxon>
        <taxon>eudicotyledons</taxon>
        <taxon>Gunneridae</taxon>
        <taxon>Pentapetalae</taxon>
        <taxon>rosids</taxon>
        <taxon>fabids</taxon>
        <taxon>Fabales</taxon>
        <taxon>Fabaceae</taxon>
        <taxon>Papilionoideae</taxon>
        <taxon>50 kb inversion clade</taxon>
        <taxon>NPAAA clade</taxon>
        <taxon>indigoferoid/millettioid clade</taxon>
        <taxon>Phaseoleae</taxon>
        <taxon>Canavalia</taxon>
    </lineage>
</organism>
<reference evidence="1 2" key="1">
    <citation type="submission" date="2024-01" db="EMBL/GenBank/DDBJ databases">
        <title>The genomes of 5 underutilized Papilionoideae crops provide insights into root nodulation and disease resistanc.</title>
        <authorList>
            <person name="Jiang F."/>
        </authorList>
    </citation>
    <scope>NUCLEOTIDE SEQUENCE [LARGE SCALE GENOMIC DNA]</scope>
    <source>
        <strain evidence="1">LVBAO_FW01</strain>
        <tissue evidence="1">Leaves</tissue>
    </source>
</reference>
<evidence type="ECO:0000313" key="2">
    <source>
        <dbReference type="Proteomes" id="UP001367508"/>
    </source>
</evidence>
<accession>A0AAN9LCY3</accession>
<comment type="caution">
    <text evidence="1">The sequence shown here is derived from an EMBL/GenBank/DDBJ whole genome shotgun (WGS) entry which is preliminary data.</text>
</comment>
<sequence length="130" mass="14916">MFNPRHASKRFYLFRIVTTFYHVGCHGRTKKETQCGKDEEGEGLGLGLGLGLGFGIRKGNENNSCKRKLFPEKSNPRVREEGHLCLFRSPSDQCPSYAVPRIYDPFLTPFHSPQHARVTTYYTFFSPKIN</sequence>
<dbReference type="EMBL" id="JAYMYQ010000005">
    <property type="protein sequence ID" value="KAK7331043.1"/>
    <property type="molecule type" value="Genomic_DNA"/>
</dbReference>
<dbReference type="AlphaFoldDB" id="A0AAN9LCY3"/>
<gene>
    <name evidence="1" type="ORF">VNO77_25252</name>
</gene>
<evidence type="ECO:0000313" key="1">
    <source>
        <dbReference type="EMBL" id="KAK7331043.1"/>
    </source>
</evidence>
<dbReference type="Proteomes" id="UP001367508">
    <property type="component" value="Unassembled WGS sequence"/>
</dbReference>
<name>A0AAN9LCY3_CANGL</name>
<proteinExistence type="predicted"/>
<protein>
    <submittedName>
        <fullName evidence="1">Uncharacterized protein</fullName>
    </submittedName>
</protein>